<dbReference type="InterPro" id="IPR016208">
    <property type="entry name" value="Ald_Oxase/xanthine_DH-like"/>
</dbReference>
<dbReference type="GO" id="GO:0005506">
    <property type="term" value="F:iron ion binding"/>
    <property type="evidence" value="ECO:0007669"/>
    <property type="project" value="InterPro"/>
</dbReference>
<feature type="domain" description="Aldehyde oxidase/xanthine dehydrogenase a/b hammerhead" evidence="2">
    <location>
        <begin position="32"/>
        <end position="143"/>
    </location>
</feature>
<dbReference type="InterPro" id="IPR000674">
    <property type="entry name" value="Ald_Oxase/Xan_DH_a/b"/>
</dbReference>
<sequence length="750" mass="78574">MPDTFPTSGAHTRMGSNSGQPMTRRDGLAKVTGTATYAADNRPEGVLHAVYAMSSEARGQVTSLNVAAALAHPGVVHVMTPENRPPLARDPDSKPGGMALRTEALQDNSVRYVGQPIALVVAQTLEAATEGAALLSPTYAVEPARIGFDGGEAFETDSTGFGSPPTVNVGDIEAGRAAGTHHFDATYETPLQYHNAMEPHAIVAEWDGDHLTIDTPNQAIVMARGAFADYFDIPAENVVLRSPYLGGGFGSKALPIGPQLLTILAARELQRPVKLALRRDQMFGPVMHRGATRQRLRLDMDETGQLTAIDHHTTATTSSFDTFIEGASAASRNTYASPAIATSHSGVRVDTGTPGAMRAPGEATGSAALECAVDEAAEVMGLDPLEFRLRNYAETDPQTGKAFSSKALRECYALGAKSFGWENRPLAPRQMRDAQGHLVGWGMGTALFAAHMNKAEARAVLRADGSAMIATAGADMGQGAWTALAQIAADGLGLGIDQVEFRSGDSTLPNGGVAGGSGHTATAGSALFAAGEGVIRKLADLATEDPESPLFGAGNAGVVARDGRLHRADDDSRSQSYSEILRNAGVEELEGKGEGARDPGHAEARAMFSHGAVFAEVKVDPELGQVRVTRLIGAFAAGRIINPHLARSQLLGGMIWGLGFALMEEGIHDKRTGRPVNGDLAGYHVPVNADVPMVEALMVHEDDDFVNPLGVKGVGELGITGSVGAIANAVWHATGVRPRSFPIHLETLIG</sequence>
<dbReference type="Pfam" id="PF02738">
    <property type="entry name" value="MoCoBD_1"/>
    <property type="match status" value="1"/>
</dbReference>
<dbReference type="GO" id="GO:0016491">
    <property type="term" value="F:oxidoreductase activity"/>
    <property type="evidence" value="ECO:0007669"/>
    <property type="project" value="InterPro"/>
</dbReference>
<organism evidence="3 4">
    <name type="scientific">Pseudooceanicola spongiae</name>
    <dbReference type="NCBI Taxonomy" id="2613965"/>
    <lineage>
        <taxon>Bacteria</taxon>
        <taxon>Pseudomonadati</taxon>
        <taxon>Pseudomonadota</taxon>
        <taxon>Alphaproteobacteria</taxon>
        <taxon>Rhodobacterales</taxon>
        <taxon>Paracoccaceae</taxon>
        <taxon>Pseudooceanicola</taxon>
    </lineage>
</organism>
<evidence type="ECO:0000313" key="3">
    <source>
        <dbReference type="EMBL" id="QOL79586.1"/>
    </source>
</evidence>
<dbReference type="SUPFAM" id="SSF56003">
    <property type="entry name" value="Molybdenum cofactor-binding domain"/>
    <property type="match status" value="1"/>
</dbReference>
<feature type="region of interest" description="Disordered" evidence="1">
    <location>
        <begin position="1"/>
        <end position="25"/>
    </location>
</feature>
<proteinExistence type="predicted"/>
<evidence type="ECO:0000259" key="2">
    <source>
        <dbReference type="SMART" id="SM01008"/>
    </source>
</evidence>
<protein>
    <submittedName>
        <fullName evidence="3">Molybdopterin-dependent oxidoreductase</fullName>
    </submittedName>
</protein>
<dbReference type="InterPro" id="IPR036856">
    <property type="entry name" value="Ald_Oxase/Xan_DH_a/b_sf"/>
</dbReference>
<dbReference type="Pfam" id="PF01315">
    <property type="entry name" value="Ald_Xan_dh_C"/>
    <property type="match status" value="1"/>
</dbReference>
<dbReference type="AlphaFoldDB" id="A0A7L9WJQ5"/>
<keyword evidence="4" id="KW-1185">Reference proteome</keyword>
<reference evidence="3 4" key="1">
    <citation type="submission" date="2019-10" db="EMBL/GenBank/DDBJ databases">
        <title>Pseudopuniceibacterium sp. HQ09 islated from Antarctica.</title>
        <authorList>
            <person name="Liao L."/>
            <person name="Su S."/>
            <person name="Chen B."/>
            <person name="Yu Y."/>
        </authorList>
    </citation>
    <scope>NUCLEOTIDE SEQUENCE [LARGE SCALE GENOMIC DNA]</scope>
    <source>
        <strain evidence="3 4">HQ09</strain>
    </source>
</reference>
<dbReference type="EMBL" id="CP045201">
    <property type="protein sequence ID" value="QOL79586.1"/>
    <property type="molecule type" value="Genomic_DNA"/>
</dbReference>
<dbReference type="PANTHER" id="PTHR11908:SF153">
    <property type="entry name" value="DEHYDROGENASE"/>
    <property type="match status" value="1"/>
</dbReference>
<dbReference type="Gene3D" id="3.30.365.10">
    <property type="entry name" value="Aldehyde oxidase/xanthine dehydrogenase, molybdopterin binding domain"/>
    <property type="match status" value="4"/>
</dbReference>
<dbReference type="Gene3D" id="3.90.1170.50">
    <property type="entry name" value="Aldehyde oxidase/xanthine dehydrogenase, a/b hammerhead"/>
    <property type="match status" value="1"/>
</dbReference>
<gene>
    <name evidence="3" type="ORF">F3W81_01315</name>
</gene>
<dbReference type="PANTHER" id="PTHR11908">
    <property type="entry name" value="XANTHINE DEHYDROGENASE"/>
    <property type="match status" value="1"/>
</dbReference>
<dbReference type="SMART" id="SM01008">
    <property type="entry name" value="Ald_Xan_dh_C"/>
    <property type="match status" value="1"/>
</dbReference>
<dbReference type="SUPFAM" id="SSF54665">
    <property type="entry name" value="CO dehydrogenase molybdoprotein N-domain-like"/>
    <property type="match status" value="1"/>
</dbReference>
<dbReference type="KEGG" id="pshq:F3W81_01315"/>
<feature type="compositionally biased region" description="Polar residues" evidence="1">
    <location>
        <begin position="1"/>
        <end position="21"/>
    </location>
</feature>
<dbReference type="Proteomes" id="UP000594118">
    <property type="component" value="Chromosome"/>
</dbReference>
<dbReference type="InterPro" id="IPR037165">
    <property type="entry name" value="AldOxase/xan_DH_Mopterin-bd_sf"/>
</dbReference>
<dbReference type="InterPro" id="IPR008274">
    <property type="entry name" value="AldOxase/xan_DH_MoCoBD1"/>
</dbReference>
<accession>A0A7L9WJQ5</accession>
<evidence type="ECO:0000313" key="4">
    <source>
        <dbReference type="Proteomes" id="UP000594118"/>
    </source>
</evidence>
<dbReference type="Pfam" id="PF20256">
    <property type="entry name" value="MoCoBD_2"/>
    <property type="match status" value="1"/>
</dbReference>
<evidence type="ECO:0000256" key="1">
    <source>
        <dbReference type="SAM" id="MobiDB-lite"/>
    </source>
</evidence>
<name>A0A7L9WJQ5_9RHOB</name>
<dbReference type="InterPro" id="IPR046867">
    <property type="entry name" value="AldOxase/xan_DH_MoCoBD2"/>
</dbReference>
<dbReference type="RefSeq" id="WP_193081841.1">
    <property type="nucleotide sequence ID" value="NZ_CP045201.1"/>
</dbReference>